<dbReference type="EMBL" id="LR796409">
    <property type="protein sequence ID" value="CAB4142785.1"/>
    <property type="molecule type" value="Genomic_DNA"/>
</dbReference>
<sequence>MKLSDIVPTGGALYVAGYGHELRITSDTSQTGYTLTLRQAVNHPPIATTSGAQTVTNVSNFISNYMTSAGARYMITTIRRCQL</sequence>
<organism evidence="1">
    <name type="scientific">uncultured Caudovirales phage</name>
    <dbReference type="NCBI Taxonomy" id="2100421"/>
    <lineage>
        <taxon>Viruses</taxon>
        <taxon>Duplodnaviria</taxon>
        <taxon>Heunggongvirae</taxon>
        <taxon>Uroviricota</taxon>
        <taxon>Caudoviricetes</taxon>
        <taxon>Peduoviridae</taxon>
        <taxon>Maltschvirus</taxon>
        <taxon>Maltschvirus maltsch</taxon>
    </lineage>
</organism>
<evidence type="ECO:0000313" key="1">
    <source>
        <dbReference type="EMBL" id="CAB4142785.1"/>
    </source>
</evidence>
<gene>
    <name evidence="1" type="ORF">UFOVP451_49</name>
</gene>
<accession>A0A6J5M6Y6</accession>
<name>A0A6J5M6Y6_9CAUD</name>
<proteinExistence type="predicted"/>
<protein>
    <submittedName>
        <fullName evidence="1">Uncharacterized protein</fullName>
    </submittedName>
</protein>
<reference evidence="1" key="1">
    <citation type="submission" date="2020-04" db="EMBL/GenBank/DDBJ databases">
        <authorList>
            <person name="Chiriac C."/>
            <person name="Salcher M."/>
            <person name="Ghai R."/>
            <person name="Kavagutti S V."/>
        </authorList>
    </citation>
    <scope>NUCLEOTIDE SEQUENCE</scope>
</reference>